<proteinExistence type="predicted"/>
<dbReference type="Gene3D" id="1.20.1250.20">
    <property type="entry name" value="MFS general substrate transporter like domains"/>
    <property type="match status" value="1"/>
</dbReference>
<feature type="transmembrane region" description="Helical" evidence="6">
    <location>
        <begin position="37"/>
        <end position="59"/>
    </location>
</feature>
<feature type="transmembrane region" description="Helical" evidence="6">
    <location>
        <begin position="103"/>
        <end position="122"/>
    </location>
</feature>
<feature type="transmembrane region" description="Helical" evidence="6">
    <location>
        <begin position="358"/>
        <end position="382"/>
    </location>
</feature>
<dbReference type="PANTHER" id="PTHR42718:SF39">
    <property type="entry name" value="ACTINORHODIN TRANSPORTER-RELATED"/>
    <property type="match status" value="1"/>
</dbReference>
<dbReference type="InterPro" id="IPR036259">
    <property type="entry name" value="MFS_trans_sf"/>
</dbReference>
<feature type="transmembrane region" description="Helical" evidence="6">
    <location>
        <begin position="128"/>
        <end position="149"/>
    </location>
</feature>
<gene>
    <name evidence="8" type="ORF">GCM10023205_83060</name>
</gene>
<dbReference type="PRINTS" id="PR01036">
    <property type="entry name" value="TCRTETB"/>
</dbReference>
<dbReference type="PANTHER" id="PTHR42718">
    <property type="entry name" value="MAJOR FACILITATOR SUPERFAMILY MULTIDRUG TRANSPORTER MFSC"/>
    <property type="match status" value="1"/>
</dbReference>
<evidence type="ECO:0000256" key="2">
    <source>
        <dbReference type="ARBA" id="ARBA00022692"/>
    </source>
</evidence>
<dbReference type="Pfam" id="PF07690">
    <property type="entry name" value="MFS_1"/>
    <property type="match status" value="1"/>
</dbReference>
<accession>A0ABP9IG05</accession>
<evidence type="ECO:0000313" key="8">
    <source>
        <dbReference type="EMBL" id="GAA4997190.1"/>
    </source>
</evidence>
<feature type="transmembrane region" description="Helical" evidence="6">
    <location>
        <begin position="196"/>
        <end position="216"/>
    </location>
</feature>
<feature type="transmembrane region" description="Helical" evidence="6">
    <location>
        <begin position="228"/>
        <end position="247"/>
    </location>
</feature>
<keyword evidence="5" id="KW-0046">Antibiotic resistance</keyword>
<comment type="caution">
    <text evidence="8">The sequence shown here is derived from an EMBL/GenBank/DDBJ whole genome shotgun (WGS) entry which is preliminary data.</text>
</comment>
<evidence type="ECO:0000256" key="6">
    <source>
        <dbReference type="SAM" id="Phobius"/>
    </source>
</evidence>
<dbReference type="EMBL" id="BAABHS010000066">
    <property type="protein sequence ID" value="GAA4997190.1"/>
    <property type="molecule type" value="Genomic_DNA"/>
</dbReference>
<keyword evidence="2 6" id="KW-0812">Transmembrane</keyword>
<evidence type="ECO:0000313" key="9">
    <source>
        <dbReference type="Proteomes" id="UP001500466"/>
    </source>
</evidence>
<evidence type="ECO:0000256" key="1">
    <source>
        <dbReference type="ARBA" id="ARBA00004651"/>
    </source>
</evidence>
<name>A0ABP9IG05_9ACTN</name>
<dbReference type="SUPFAM" id="SSF103473">
    <property type="entry name" value="MFS general substrate transporter"/>
    <property type="match status" value="1"/>
</dbReference>
<feature type="domain" description="Major facilitator superfamily (MFS) profile" evidence="7">
    <location>
        <begin position="37"/>
        <end position="490"/>
    </location>
</feature>
<feature type="transmembrane region" description="Helical" evidence="6">
    <location>
        <begin position="466"/>
        <end position="486"/>
    </location>
</feature>
<keyword evidence="3 6" id="KW-1133">Transmembrane helix</keyword>
<evidence type="ECO:0000259" key="7">
    <source>
        <dbReference type="PROSITE" id="PS50850"/>
    </source>
</evidence>
<feature type="transmembrane region" description="Helical" evidence="6">
    <location>
        <begin position="426"/>
        <end position="454"/>
    </location>
</feature>
<dbReference type="InterPro" id="IPR011701">
    <property type="entry name" value="MFS"/>
</dbReference>
<organism evidence="8 9">
    <name type="scientific">Yinghuangia aomiensis</name>
    <dbReference type="NCBI Taxonomy" id="676205"/>
    <lineage>
        <taxon>Bacteria</taxon>
        <taxon>Bacillati</taxon>
        <taxon>Actinomycetota</taxon>
        <taxon>Actinomycetes</taxon>
        <taxon>Kitasatosporales</taxon>
        <taxon>Streptomycetaceae</taxon>
        <taxon>Yinghuangia</taxon>
    </lineage>
</organism>
<dbReference type="Proteomes" id="UP001500466">
    <property type="component" value="Unassembled WGS sequence"/>
</dbReference>
<dbReference type="PROSITE" id="PS50850">
    <property type="entry name" value="MFS"/>
    <property type="match status" value="1"/>
</dbReference>
<feature type="transmembrane region" description="Helical" evidence="6">
    <location>
        <begin position="253"/>
        <end position="274"/>
    </location>
</feature>
<reference evidence="9" key="1">
    <citation type="journal article" date="2019" name="Int. J. Syst. Evol. Microbiol.">
        <title>The Global Catalogue of Microorganisms (GCM) 10K type strain sequencing project: providing services to taxonomists for standard genome sequencing and annotation.</title>
        <authorList>
            <consortium name="The Broad Institute Genomics Platform"/>
            <consortium name="The Broad Institute Genome Sequencing Center for Infectious Disease"/>
            <person name="Wu L."/>
            <person name="Ma J."/>
        </authorList>
    </citation>
    <scope>NUCLEOTIDE SEQUENCE [LARGE SCALE GENOMIC DNA]</scope>
    <source>
        <strain evidence="9">JCM 17986</strain>
    </source>
</reference>
<feature type="transmembrane region" description="Helical" evidence="6">
    <location>
        <begin position="334"/>
        <end position="351"/>
    </location>
</feature>
<keyword evidence="4 6" id="KW-0472">Membrane</keyword>
<dbReference type="Gene3D" id="1.20.1720.10">
    <property type="entry name" value="Multidrug resistance protein D"/>
    <property type="match status" value="1"/>
</dbReference>
<feature type="transmembrane region" description="Helical" evidence="6">
    <location>
        <begin position="295"/>
        <end position="322"/>
    </location>
</feature>
<comment type="subcellular location">
    <subcellularLocation>
        <location evidence="1">Cell membrane</location>
        <topology evidence="1">Multi-pass membrane protein</topology>
    </subcellularLocation>
</comment>
<feature type="transmembrane region" description="Helical" evidence="6">
    <location>
        <begin position="161"/>
        <end position="184"/>
    </location>
</feature>
<protein>
    <submittedName>
        <fullName evidence="8">MFS transporter</fullName>
    </submittedName>
</protein>
<evidence type="ECO:0000256" key="3">
    <source>
        <dbReference type="ARBA" id="ARBA00022989"/>
    </source>
</evidence>
<keyword evidence="9" id="KW-1185">Reference proteome</keyword>
<sequence>MPSAAKLDSMANSTTVLPAAPPPVAAGNGAPSTWWRALPILLLGAFLPILDAFIVNVALADIGKDLHASEAQLELTVSGYGVAYACTLVAGGRLGDRFGRRRLFLTGLVGFTVTSAACGLAPNVTSLVVFRILQGLTAALMSPQVLAAIQAGFDGADRQRAVGIFGLVAGSAGAIGQIAGGLLLQADLFGTGWRPLFLVNVPIGITAFLLALRLVPETKAPVAARIDIRGAMALAATIALLLIPLTLGRAEDWPVWTWVALALVLPTAAAFALAQGRMERAGGTPLLPPSLLRLPAARLALGAMLIFATAIGGFMFSLAMVLQVGHGFTPIRSGLAMTATAIGFFAVAVYAQPLVARFGAAVLVVGALLFGGGLAAFATVAANAEGSLTLPETLAPLFVVGVGWGLVLVPLLGLALSALPVDRAGLAGGVLTTAMQIGLATGAAAVGSTLFAVIGDHPDDGDWRTGTLTVVAVLCGLSVVTAVICARLRRVIAAR</sequence>
<dbReference type="InterPro" id="IPR020846">
    <property type="entry name" value="MFS_dom"/>
</dbReference>
<feature type="transmembrane region" description="Helical" evidence="6">
    <location>
        <begin position="394"/>
        <end position="419"/>
    </location>
</feature>
<evidence type="ECO:0000256" key="4">
    <source>
        <dbReference type="ARBA" id="ARBA00023136"/>
    </source>
</evidence>
<dbReference type="CDD" id="cd17321">
    <property type="entry name" value="MFS_MMR_MDR_like"/>
    <property type="match status" value="1"/>
</dbReference>
<evidence type="ECO:0000256" key="5">
    <source>
        <dbReference type="ARBA" id="ARBA00023251"/>
    </source>
</evidence>